<evidence type="ECO:0000256" key="7">
    <source>
        <dbReference type="SAM" id="MobiDB-lite"/>
    </source>
</evidence>
<sequence>MQTPEATRPRSASGTWSADLDAYIGSHEGSPGGSSTETRHRLVAGVKASPQSAEAWRALLAYEESHGSNMTHGLQADPGRVSLYHMYYWATTLVPRSSSKSHKDAYLQLWLGLARQQWARSPDDARDTFKTLKNQHIGDASAHLFYEWACLEHAAGNVSKALGVLAKGFRAEAQPASLLEQLRAEMQSGTFDLKQAGAYTETLTLDASFAAARQLQQVDSTPAPASAAELRAAAAAAGAGTGARPASAMLPGIASCLKGSNTATAGAGAGVMSNTILEHTHAARAVTFAADVHDAATTEEYGRRHASSAGPASVCSSRSGRPGADGHTGCTSSSTSSRSTVSVHDGAFLPFSAGAASYKSSETESSGMESTEEDTISCRAAGTTGGISSKEPGSVKRSTAPLSSHSSATPAANPGSNTATLATGLKRFGFKSRALRVGGTAELSAAAMASAAATTAAADEHVPANRSAAAQPTSSRLMGPPAAVGAEDTHTATARATEVAQPGAAPAAACADEDAAAACRKRRAGHGSTPSPKTSPKLAAAYKDGQQCKVQPHEGAAQAAAAPGVHRPEGAAAVVTVDAGSSLARGDSSSSDDSVPLVSSKLAARLPQDRGTPRAGGKHKDEAGWPAGNWTPPAEGQLPSSLDSTPEGAILGGTSTAFTAPTARHSSRVDPPQSQQRSQQQSRGGAGATAAGSRQAAAQRGTEPEAEEDQQALPTIVLSDVPSCAPAAADQAGAKGSRVQQEQQQQQQQAEKQHLQPHRSHTSGSAAVSAAGSREPLRPLQSQPQATTTQVAADPGKGHQSSMAKQSVRTAPVAATAASQMQEQQQQQQQHDHRQRSQTAAQQQQVQQQQQQQQQQVQRQQQQQQQQQQAMPEQRQQTRPREDAQTVYVQGTRYTKLECVGRGGSSKVFKVMGPSCKIYALKRIRLAGRDAEAASGFIDEINLLLRLRNKPNIIQLIDSQVFTDEGLIYMVQEYGEIDLARLLAKHDAVRRAAAGVDLAKGGLLQDNLDENFIRLYWQQMLQAVSGVHDQRIVHSDLKPANFLLVEGQLKLIDFGIAKAICGDTTSIARESQVGTLNYMSPEAILGGSTNILGGPAMRVGRPSDVWSLGCILYQMVYGRTPFAELPFLPKMHAICNPQHQVAYPALANTDLMDVMRRCLDRDPKTRISLQELLDHPFLHPNRRLPPPAAAAPAVGLSEEQMKALVAQVAAAGAAGVADIDKLTRDLMQKLQTATLPDAVAKGAGSSQQAASGLSRSRSGSRIPAAPAGAHTAAQPSRQQ</sequence>
<feature type="compositionally biased region" description="Basic and acidic residues" evidence="7">
    <location>
        <begin position="607"/>
        <end position="623"/>
    </location>
</feature>
<proteinExistence type="predicted"/>
<name>A0A383WCD7_TETOB</name>
<dbReference type="Pfam" id="PF00069">
    <property type="entry name" value="Pkinase"/>
    <property type="match status" value="1"/>
</dbReference>
<dbReference type="SMART" id="SM00777">
    <property type="entry name" value="Mad3_BUB1_I"/>
    <property type="match status" value="1"/>
</dbReference>
<feature type="domain" description="BUB1 N-terminal" evidence="9">
    <location>
        <begin position="47"/>
        <end position="226"/>
    </location>
</feature>
<feature type="region of interest" description="Disordered" evidence="7">
    <location>
        <begin position="458"/>
        <end position="489"/>
    </location>
</feature>
<dbReference type="PROSITE" id="PS50011">
    <property type="entry name" value="PROTEIN_KINASE_DOM"/>
    <property type="match status" value="1"/>
</dbReference>
<keyword evidence="3 6" id="KW-0547">Nucleotide-binding</keyword>
<evidence type="ECO:0000256" key="6">
    <source>
        <dbReference type="PROSITE-ProRule" id="PRU10141"/>
    </source>
</evidence>
<dbReference type="PROSITE" id="PS00108">
    <property type="entry name" value="PROTEIN_KINASE_ST"/>
    <property type="match status" value="1"/>
</dbReference>
<evidence type="ECO:0000313" key="11">
    <source>
        <dbReference type="Proteomes" id="UP000256970"/>
    </source>
</evidence>
<dbReference type="InterPro" id="IPR000719">
    <property type="entry name" value="Prot_kinase_dom"/>
</dbReference>
<dbReference type="GO" id="GO:0007094">
    <property type="term" value="P:mitotic spindle assembly checkpoint signaling"/>
    <property type="evidence" value="ECO:0007669"/>
    <property type="project" value="TreeGrafter"/>
</dbReference>
<feature type="compositionally biased region" description="Low complexity" evidence="7">
    <location>
        <begin position="725"/>
        <end position="749"/>
    </location>
</feature>
<feature type="compositionally biased region" description="Low complexity" evidence="7">
    <location>
        <begin position="673"/>
        <end position="701"/>
    </location>
</feature>
<dbReference type="GO" id="GO:0098813">
    <property type="term" value="P:nuclear chromosome segregation"/>
    <property type="evidence" value="ECO:0007669"/>
    <property type="project" value="UniProtKB-ARBA"/>
</dbReference>
<feature type="compositionally biased region" description="Low complexity" evidence="7">
    <location>
        <begin position="819"/>
        <end position="829"/>
    </location>
</feature>
<evidence type="ECO:0000256" key="1">
    <source>
        <dbReference type="ARBA" id="ARBA00022527"/>
    </source>
</evidence>
<evidence type="ECO:0000256" key="4">
    <source>
        <dbReference type="ARBA" id="ARBA00022777"/>
    </source>
</evidence>
<keyword evidence="11" id="KW-1185">Reference proteome</keyword>
<feature type="region of interest" description="Disordered" evidence="7">
    <location>
        <begin position="1235"/>
        <end position="1279"/>
    </location>
</feature>
<feature type="binding site" evidence="6">
    <location>
        <position position="922"/>
    </location>
    <ligand>
        <name>ATP</name>
        <dbReference type="ChEBI" id="CHEBI:30616"/>
    </ligand>
</feature>
<protein>
    <recommendedName>
        <fullName evidence="12">Protein kinase domain-containing protein</fullName>
    </recommendedName>
</protein>
<feature type="region of interest" description="Disordered" evidence="7">
    <location>
        <begin position="543"/>
        <end position="567"/>
    </location>
</feature>
<feature type="compositionally biased region" description="Polar residues" evidence="7">
    <location>
        <begin position="799"/>
        <end position="809"/>
    </location>
</feature>
<dbReference type="PANTHER" id="PTHR22974">
    <property type="entry name" value="MIXED LINEAGE PROTEIN KINASE"/>
    <property type="match status" value="1"/>
</dbReference>
<keyword evidence="2" id="KW-0808">Transferase</keyword>
<dbReference type="AlphaFoldDB" id="A0A383WCD7"/>
<dbReference type="CDD" id="cd14131">
    <property type="entry name" value="PKc_Mps1"/>
    <property type="match status" value="1"/>
</dbReference>
<dbReference type="PROSITE" id="PS00107">
    <property type="entry name" value="PROTEIN_KINASE_ATP"/>
    <property type="match status" value="1"/>
</dbReference>
<feature type="region of interest" description="Disordered" evidence="7">
    <location>
        <begin position="868"/>
        <end position="887"/>
    </location>
</feature>
<dbReference type="PANTHER" id="PTHR22974:SF21">
    <property type="entry name" value="DUAL SPECIFICITY PROTEIN KINASE TTK"/>
    <property type="match status" value="1"/>
</dbReference>
<dbReference type="PROSITE" id="PS51489">
    <property type="entry name" value="BUB1_N"/>
    <property type="match status" value="1"/>
</dbReference>
<keyword evidence="4" id="KW-0418">Kinase</keyword>
<dbReference type="SMART" id="SM00220">
    <property type="entry name" value="S_TKc"/>
    <property type="match status" value="1"/>
</dbReference>
<accession>A0A383WCD7</accession>
<dbReference type="GO" id="GO:0004674">
    <property type="term" value="F:protein serine/threonine kinase activity"/>
    <property type="evidence" value="ECO:0007669"/>
    <property type="project" value="UniProtKB-KW"/>
</dbReference>
<feature type="compositionally biased region" description="Low complexity" evidence="7">
    <location>
        <begin position="763"/>
        <end position="773"/>
    </location>
</feature>
<dbReference type="InterPro" id="IPR017441">
    <property type="entry name" value="Protein_kinase_ATP_BS"/>
</dbReference>
<dbReference type="FunFam" id="3.30.200.20:FF:000131">
    <property type="entry name" value="Dual specificity protein kinase TTK"/>
    <property type="match status" value="1"/>
</dbReference>
<evidence type="ECO:0000256" key="3">
    <source>
        <dbReference type="ARBA" id="ARBA00022741"/>
    </source>
</evidence>
<dbReference type="GO" id="GO:0033316">
    <property type="term" value="P:meiotic spindle assembly checkpoint signaling"/>
    <property type="evidence" value="ECO:0007669"/>
    <property type="project" value="TreeGrafter"/>
</dbReference>
<evidence type="ECO:0000313" key="10">
    <source>
        <dbReference type="EMBL" id="SZX74749.1"/>
    </source>
</evidence>
<evidence type="ECO:0000259" key="9">
    <source>
        <dbReference type="PROSITE" id="PS51489"/>
    </source>
</evidence>
<dbReference type="EMBL" id="FNXT01001221">
    <property type="protein sequence ID" value="SZX74749.1"/>
    <property type="molecule type" value="Genomic_DNA"/>
</dbReference>
<feature type="domain" description="Protein kinase" evidence="8">
    <location>
        <begin position="894"/>
        <end position="1178"/>
    </location>
</feature>
<dbReference type="Proteomes" id="UP000256970">
    <property type="component" value="Unassembled WGS sequence"/>
</dbReference>
<keyword evidence="5 6" id="KW-0067">ATP-binding</keyword>
<feature type="region of interest" description="Disordered" evidence="7">
    <location>
        <begin position="299"/>
        <end position="341"/>
    </location>
</feature>
<dbReference type="InterPro" id="IPR011009">
    <property type="entry name" value="Kinase-like_dom_sf"/>
</dbReference>
<dbReference type="STRING" id="3088.A0A383WCD7"/>
<dbReference type="InterPro" id="IPR027084">
    <property type="entry name" value="Mps1_cat"/>
</dbReference>
<dbReference type="InterPro" id="IPR013212">
    <property type="entry name" value="Mad3/Bub1_I"/>
</dbReference>
<evidence type="ECO:0000256" key="5">
    <source>
        <dbReference type="ARBA" id="ARBA00022840"/>
    </source>
</evidence>
<feature type="region of interest" description="Disordered" evidence="7">
    <location>
        <begin position="725"/>
        <end position="843"/>
    </location>
</feature>
<dbReference type="SUPFAM" id="SSF56112">
    <property type="entry name" value="Protein kinase-like (PK-like)"/>
    <property type="match status" value="1"/>
</dbReference>
<reference evidence="10 11" key="1">
    <citation type="submission" date="2016-10" db="EMBL/GenBank/DDBJ databases">
        <authorList>
            <person name="Cai Z."/>
        </authorList>
    </citation>
    <scope>NUCLEOTIDE SEQUENCE [LARGE SCALE GENOMIC DNA]</scope>
</reference>
<evidence type="ECO:0000259" key="8">
    <source>
        <dbReference type="PROSITE" id="PS50011"/>
    </source>
</evidence>
<feature type="compositionally biased region" description="Low complexity" evidence="7">
    <location>
        <begin position="582"/>
        <end position="600"/>
    </location>
</feature>
<dbReference type="Gene3D" id="1.10.510.10">
    <property type="entry name" value="Transferase(Phosphotransferase) domain 1"/>
    <property type="match status" value="1"/>
</dbReference>
<keyword evidence="1" id="KW-0723">Serine/threonine-protein kinase</keyword>
<evidence type="ECO:0008006" key="12">
    <source>
        <dbReference type="Google" id="ProtNLM"/>
    </source>
</evidence>
<feature type="region of interest" description="Disordered" evidence="7">
    <location>
        <begin position="360"/>
        <end position="418"/>
    </location>
</feature>
<dbReference type="Gene3D" id="1.25.40.430">
    <property type="match status" value="1"/>
</dbReference>
<dbReference type="Gene3D" id="3.30.200.20">
    <property type="entry name" value="Phosphorylase Kinase, domain 1"/>
    <property type="match status" value="1"/>
</dbReference>
<evidence type="ECO:0000256" key="2">
    <source>
        <dbReference type="ARBA" id="ARBA00022679"/>
    </source>
</evidence>
<feature type="region of interest" description="Disordered" evidence="7">
    <location>
        <begin position="582"/>
        <end position="710"/>
    </location>
</feature>
<dbReference type="GO" id="GO:0005524">
    <property type="term" value="F:ATP binding"/>
    <property type="evidence" value="ECO:0007669"/>
    <property type="project" value="UniProtKB-UniRule"/>
</dbReference>
<feature type="compositionally biased region" description="Low complexity" evidence="7">
    <location>
        <begin position="1242"/>
        <end position="1279"/>
    </location>
</feature>
<feature type="compositionally biased region" description="Polar residues" evidence="7">
    <location>
        <begin position="780"/>
        <end position="791"/>
    </location>
</feature>
<feature type="compositionally biased region" description="Polar residues" evidence="7">
    <location>
        <begin position="396"/>
        <end position="418"/>
    </location>
</feature>
<feature type="compositionally biased region" description="Low complexity" evidence="7">
    <location>
        <begin position="331"/>
        <end position="341"/>
    </location>
</feature>
<dbReference type="GO" id="GO:0000776">
    <property type="term" value="C:kinetochore"/>
    <property type="evidence" value="ECO:0007669"/>
    <property type="project" value="TreeGrafter"/>
</dbReference>
<dbReference type="GO" id="GO:0005634">
    <property type="term" value="C:nucleus"/>
    <property type="evidence" value="ECO:0007669"/>
    <property type="project" value="TreeGrafter"/>
</dbReference>
<dbReference type="FunFam" id="1.10.510.10:FF:000224">
    <property type="entry name" value="serine/threonine-protein kinase mph1 isoform X1"/>
    <property type="match status" value="1"/>
</dbReference>
<dbReference type="GO" id="GO:0004712">
    <property type="term" value="F:protein serine/threonine/tyrosine kinase activity"/>
    <property type="evidence" value="ECO:0007669"/>
    <property type="project" value="TreeGrafter"/>
</dbReference>
<dbReference type="GO" id="GO:0034501">
    <property type="term" value="P:protein localization to kinetochore"/>
    <property type="evidence" value="ECO:0007669"/>
    <property type="project" value="TreeGrafter"/>
</dbReference>
<feature type="compositionally biased region" description="Low complexity" evidence="7">
    <location>
        <begin position="868"/>
        <end position="877"/>
    </location>
</feature>
<gene>
    <name evidence="10" type="ORF">BQ4739_LOCUS15067</name>
</gene>
<dbReference type="InterPro" id="IPR008271">
    <property type="entry name" value="Ser/Thr_kinase_AS"/>
</dbReference>
<organism evidence="10 11">
    <name type="scientific">Tetradesmus obliquus</name>
    <name type="common">Green alga</name>
    <name type="synonym">Acutodesmus obliquus</name>
    <dbReference type="NCBI Taxonomy" id="3088"/>
    <lineage>
        <taxon>Eukaryota</taxon>
        <taxon>Viridiplantae</taxon>
        <taxon>Chlorophyta</taxon>
        <taxon>core chlorophytes</taxon>
        <taxon>Chlorophyceae</taxon>
        <taxon>CS clade</taxon>
        <taxon>Sphaeropleales</taxon>
        <taxon>Scenedesmaceae</taxon>
        <taxon>Tetradesmus</taxon>
    </lineage>
</organism>